<evidence type="ECO:0000259" key="10">
    <source>
        <dbReference type="Pfam" id="PF00361"/>
    </source>
</evidence>
<accession>A0A1W6ZNN4</accession>
<keyword evidence="4" id="KW-1003">Cell membrane</keyword>
<feature type="domain" description="Na+/H+ antiporter MnhB subunit-related protein" evidence="12">
    <location>
        <begin position="791"/>
        <end position="914"/>
    </location>
</feature>
<dbReference type="InterPro" id="IPR007182">
    <property type="entry name" value="MnhB"/>
</dbReference>
<keyword evidence="3" id="KW-0050">Antiport</keyword>
<dbReference type="InterPro" id="IPR050616">
    <property type="entry name" value="CPA3_Na-H_Antiporter_A"/>
</dbReference>
<dbReference type="InterPro" id="IPR046806">
    <property type="entry name" value="MrpA_C/MbhE"/>
</dbReference>
<feature type="domain" description="NADH:quinone oxidoreductase/Mrp antiporter transmembrane" evidence="10">
    <location>
        <begin position="126"/>
        <end position="400"/>
    </location>
</feature>
<dbReference type="Pfam" id="PF04039">
    <property type="entry name" value="MnhB"/>
    <property type="match status" value="1"/>
</dbReference>
<organism evidence="15 16">
    <name type="scientific">Pseudorhodoplanes sinuspersici</name>
    <dbReference type="NCBI Taxonomy" id="1235591"/>
    <lineage>
        <taxon>Bacteria</taxon>
        <taxon>Pseudomonadati</taxon>
        <taxon>Pseudomonadota</taxon>
        <taxon>Alphaproteobacteria</taxon>
        <taxon>Hyphomicrobiales</taxon>
        <taxon>Pseudorhodoplanes</taxon>
    </lineage>
</organism>
<dbReference type="InterPro" id="IPR001516">
    <property type="entry name" value="Proton_antipo_N"/>
</dbReference>
<keyword evidence="8" id="KW-0472">Membrane</keyword>
<feature type="domain" description="NADH-Ubiquinone oxidoreductase (complex I) chain 5 N-terminal" evidence="11">
    <location>
        <begin position="65"/>
        <end position="110"/>
    </location>
</feature>
<evidence type="ECO:0000256" key="9">
    <source>
        <dbReference type="RuleBase" id="RU000320"/>
    </source>
</evidence>
<dbReference type="GO" id="GO:0006811">
    <property type="term" value="P:monoatomic ion transport"/>
    <property type="evidence" value="ECO:0007669"/>
    <property type="project" value="UniProtKB-KW"/>
</dbReference>
<evidence type="ECO:0000313" key="15">
    <source>
        <dbReference type="EMBL" id="ARP98750.1"/>
    </source>
</evidence>
<evidence type="ECO:0000313" key="16">
    <source>
        <dbReference type="Proteomes" id="UP000194137"/>
    </source>
</evidence>
<dbReference type="PANTHER" id="PTHR43373">
    <property type="entry name" value="NA(+)/H(+) ANTIPORTER SUBUNIT"/>
    <property type="match status" value="1"/>
</dbReference>
<evidence type="ECO:0000256" key="1">
    <source>
        <dbReference type="ARBA" id="ARBA00004651"/>
    </source>
</evidence>
<dbReference type="OrthoDB" id="9811798at2"/>
<feature type="domain" description="MrpA C-terminal/MbhD" evidence="13">
    <location>
        <begin position="610"/>
        <end position="675"/>
    </location>
</feature>
<gene>
    <name evidence="15" type="ORF">CAK95_06430</name>
</gene>
<dbReference type="EMBL" id="CP021112">
    <property type="protein sequence ID" value="ARP98750.1"/>
    <property type="molecule type" value="Genomic_DNA"/>
</dbReference>
<keyword evidence="16" id="KW-1185">Reference proteome</keyword>
<dbReference type="Proteomes" id="UP000194137">
    <property type="component" value="Chromosome"/>
</dbReference>
<dbReference type="RefSeq" id="WP_086087170.1">
    <property type="nucleotide sequence ID" value="NZ_CP021112.1"/>
</dbReference>
<dbReference type="InterPro" id="IPR025383">
    <property type="entry name" value="MrpA_C/MbhD"/>
</dbReference>
<evidence type="ECO:0000256" key="2">
    <source>
        <dbReference type="ARBA" id="ARBA00022448"/>
    </source>
</evidence>
<keyword evidence="5 9" id="KW-0812">Transmembrane</keyword>
<dbReference type="Pfam" id="PF00662">
    <property type="entry name" value="Proton_antipo_N"/>
    <property type="match status" value="1"/>
</dbReference>
<evidence type="ECO:0000259" key="13">
    <source>
        <dbReference type="Pfam" id="PF13244"/>
    </source>
</evidence>
<sequence length="938" mass="99962">MKLALIVLIPFIGALVPPLAMKAGRNVCTAATAAVTALALVILLSEIPGVYSGDVARTGVAWLPQLGLSFSFFVDGLGLFFAALILTIGLLIILYARFYLDRTDSLGRFFCYLLLFQGSMVGIVLSDNILLLVVFWELTSLSSFLLIGYWYHLPASRAGALMALVVTGAGGLALMGGMLLLGHIAGSFELSEILTRGETVKASPLYLPALLLILLGAFTKSAQFPFHFWLPHAMAAPTPVSAYLHSATMVKAGIFLLARLWPVLSGTQEWFLIVSMTGLVTMVIAAWIALFKDDLKALLAFSTVSHLGLLTMLLGFGTRIAVVAAVFHVLNHATFKAALFMSAGIVDHEAGTRDIRRLGGLYYLMPITSGLAIIAAASMAGVPLLNGFLSKEMMLEEASHTVYAGQAWLFPLFATIGALLSAAYSARLIFRVFLGPKRSDYPLHPHDPPFGMWLPVALLIIPVIAIGVMPATFAGLVVEQTARAAAGGALPDYHLALWHGLTPALAMSALALVGGLMLLWAYPAANRVRLAVPRPEAMTMFKSSVAGIVRTSRAILSDIDNGRLPRYLGVIIGSIGVLALVGFLGANPAPVAGDRATLPATLPAVTGWLVLLLACGLIIQRHYDRLTALIITSIVGLVVSLAFLQFSAPDLALTQISVEVVTTILLLLAINLLPRTTPDEIPLRAKLGAGGLAMLVGIGVAALAYAVMTRSFETISGYHIEQSKPGGGGTNVVNVILVDFRGYDTFGEIIVLAVAALTIFALLDSAMHGAAGRRLARVRFDQQAHDPHPLMLTVVARILLPLSLMVGVYILLRGHNMPGGGFIAGLIVAIAFLMQYMASGYVWAHRRARFDAHVMIGGGVMIAGATGMASLLFDRPFLTSTFDYFHLPIFGEVELASAMAFDIGVFFTVVGTCLLSLATLSRVEERAEEASRRAEARV</sequence>
<dbReference type="PANTHER" id="PTHR43373:SF1">
    <property type="entry name" value="NA(+)_H(+) ANTIPORTER SUBUNIT A"/>
    <property type="match status" value="1"/>
</dbReference>
<evidence type="ECO:0000256" key="8">
    <source>
        <dbReference type="ARBA" id="ARBA00023136"/>
    </source>
</evidence>
<dbReference type="NCBIfam" id="NF009288">
    <property type="entry name" value="PRK12648.1"/>
    <property type="match status" value="1"/>
</dbReference>
<dbReference type="Pfam" id="PF20501">
    <property type="entry name" value="MbhE"/>
    <property type="match status" value="1"/>
</dbReference>
<proteinExistence type="predicted"/>
<name>A0A1W6ZNN4_9HYPH</name>
<evidence type="ECO:0000259" key="12">
    <source>
        <dbReference type="Pfam" id="PF04039"/>
    </source>
</evidence>
<dbReference type="PRINTS" id="PR01434">
    <property type="entry name" value="NADHDHGNASE5"/>
</dbReference>
<evidence type="ECO:0000256" key="5">
    <source>
        <dbReference type="ARBA" id="ARBA00022692"/>
    </source>
</evidence>
<comment type="subcellular location">
    <subcellularLocation>
        <location evidence="1">Cell membrane</location>
        <topology evidence="1">Multi-pass membrane protein</topology>
    </subcellularLocation>
    <subcellularLocation>
        <location evidence="9">Membrane</location>
        <topology evidence="9">Multi-pass membrane protein</topology>
    </subcellularLocation>
</comment>
<evidence type="ECO:0000256" key="4">
    <source>
        <dbReference type="ARBA" id="ARBA00022475"/>
    </source>
</evidence>
<dbReference type="STRING" id="1235591.CAK95_06430"/>
<protein>
    <submittedName>
        <fullName evidence="15">Monovalent cation/H+ antiporter subunit A</fullName>
    </submittedName>
</protein>
<dbReference type="Pfam" id="PF13244">
    <property type="entry name" value="MbhD"/>
    <property type="match status" value="1"/>
</dbReference>
<keyword evidence="7" id="KW-0406">Ion transport</keyword>
<dbReference type="GO" id="GO:0015297">
    <property type="term" value="F:antiporter activity"/>
    <property type="evidence" value="ECO:0007669"/>
    <property type="project" value="UniProtKB-KW"/>
</dbReference>
<keyword evidence="6" id="KW-1133">Transmembrane helix</keyword>
<dbReference type="AlphaFoldDB" id="A0A1W6ZNN4"/>
<feature type="domain" description="MrpA C-terminal/MbhE" evidence="14">
    <location>
        <begin position="692"/>
        <end position="763"/>
    </location>
</feature>
<evidence type="ECO:0000256" key="6">
    <source>
        <dbReference type="ARBA" id="ARBA00022989"/>
    </source>
</evidence>
<reference evidence="15 16" key="1">
    <citation type="submission" date="2017-05" db="EMBL/GenBank/DDBJ databases">
        <title>Full genome sequence of Pseudorhodoplanes sinuspersici.</title>
        <authorList>
            <person name="Dastgheib S.M.M."/>
            <person name="Shavandi M."/>
            <person name="Tirandaz H."/>
        </authorList>
    </citation>
    <scope>NUCLEOTIDE SEQUENCE [LARGE SCALE GENOMIC DNA]</scope>
    <source>
        <strain evidence="15 16">RIPI110</strain>
    </source>
</reference>
<evidence type="ECO:0000259" key="11">
    <source>
        <dbReference type="Pfam" id="PF00662"/>
    </source>
</evidence>
<dbReference type="GO" id="GO:0005886">
    <property type="term" value="C:plasma membrane"/>
    <property type="evidence" value="ECO:0007669"/>
    <property type="project" value="UniProtKB-SubCell"/>
</dbReference>
<dbReference type="KEGG" id="psin:CAK95_06430"/>
<keyword evidence="2" id="KW-0813">Transport</keyword>
<evidence type="ECO:0000256" key="3">
    <source>
        <dbReference type="ARBA" id="ARBA00022449"/>
    </source>
</evidence>
<evidence type="ECO:0000259" key="14">
    <source>
        <dbReference type="Pfam" id="PF20501"/>
    </source>
</evidence>
<evidence type="ECO:0000256" key="7">
    <source>
        <dbReference type="ARBA" id="ARBA00023065"/>
    </source>
</evidence>
<dbReference type="Pfam" id="PF00361">
    <property type="entry name" value="Proton_antipo_M"/>
    <property type="match status" value="1"/>
</dbReference>
<dbReference type="InterPro" id="IPR001750">
    <property type="entry name" value="ND/Mrp_TM"/>
</dbReference>